<feature type="domain" description="HTH araC/xylS-type" evidence="4">
    <location>
        <begin position="203"/>
        <end position="304"/>
    </location>
</feature>
<evidence type="ECO:0000256" key="1">
    <source>
        <dbReference type="ARBA" id="ARBA00023015"/>
    </source>
</evidence>
<dbReference type="PRINTS" id="PR00032">
    <property type="entry name" value="HTHARAC"/>
</dbReference>
<proteinExistence type="predicted"/>
<accession>A0AAQ3LER8</accession>
<gene>
    <name evidence="5" type="ORF">RZN69_18310</name>
</gene>
<dbReference type="PANTHER" id="PTHR43280">
    <property type="entry name" value="ARAC-FAMILY TRANSCRIPTIONAL REGULATOR"/>
    <property type="match status" value="1"/>
</dbReference>
<dbReference type="SUPFAM" id="SSF46689">
    <property type="entry name" value="Homeodomain-like"/>
    <property type="match status" value="1"/>
</dbReference>
<evidence type="ECO:0000313" key="5">
    <source>
        <dbReference type="EMBL" id="WOO40579.1"/>
    </source>
</evidence>
<keyword evidence="1" id="KW-0805">Transcription regulation</keyword>
<dbReference type="Pfam" id="PF12833">
    <property type="entry name" value="HTH_18"/>
    <property type="match status" value="1"/>
</dbReference>
<dbReference type="GO" id="GO:0043565">
    <property type="term" value="F:sequence-specific DNA binding"/>
    <property type="evidence" value="ECO:0007669"/>
    <property type="project" value="InterPro"/>
</dbReference>
<dbReference type="Proteomes" id="UP001304300">
    <property type="component" value="Chromosome"/>
</dbReference>
<dbReference type="InterPro" id="IPR018060">
    <property type="entry name" value="HTH_AraC"/>
</dbReference>
<sequence length="306" mass="35408">MTMQRIHFTELTEFHKFLGLPAPENPLFSVVSVSSRKPGNITSCADKEIVLSSDFYSISLKHITSGEIFYGRTKYDCKNGTMIFMAPEQEVRLVGLNIESTGRTILFHEDFIRGHKIKEEIRKYNYFSYAVNEALHLSPKEEQMISGLIDQIEAEYHNNQDEFSKELILSQLDTLLKYANRFYHRQFLHRKENSSDLLDKFIDEMEGYIADNRQEEKTIPAVEDIANAMAMTPRYLSDALKVETGKTAMENLHLHLINKAKDLLLKPDATVATVAYDLGFEYPQYFARLFKKKTGLTPTEYRQSYN</sequence>
<dbReference type="AlphaFoldDB" id="A0AAQ3LER8"/>
<dbReference type="PANTHER" id="PTHR43280:SF32">
    <property type="entry name" value="TRANSCRIPTIONAL REGULATORY PROTEIN"/>
    <property type="match status" value="1"/>
</dbReference>
<dbReference type="SMART" id="SM00342">
    <property type="entry name" value="HTH_ARAC"/>
    <property type="match status" value="1"/>
</dbReference>
<dbReference type="Gene3D" id="1.10.10.60">
    <property type="entry name" value="Homeodomain-like"/>
    <property type="match status" value="1"/>
</dbReference>
<evidence type="ECO:0000313" key="6">
    <source>
        <dbReference type="Proteomes" id="UP001304300"/>
    </source>
</evidence>
<evidence type="ECO:0000256" key="3">
    <source>
        <dbReference type="ARBA" id="ARBA00023163"/>
    </source>
</evidence>
<dbReference type="InterPro" id="IPR009057">
    <property type="entry name" value="Homeodomain-like_sf"/>
</dbReference>
<dbReference type="KEGG" id="puo:RZN69_18310"/>
<keyword evidence="3" id="KW-0804">Transcription</keyword>
<keyword evidence="6" id="KW-1185">Reference proteome</keyword>
<keyword evidence="2" id="KW-0238">DNA-binding</keyword>
<name>A0AAQ3LER8_9BACT</name>
<dbReference type="EMBL" id="CP136920">
    <property type="protein sequence ID" value="WOO40579.1"/>
    <property type="molecule type" value="Genomic_DNA"/>
</dbReference>
<dbReference type="RefSeq" id="WP_317832685.1">
    <property type="nucleotide sequence ID" value="NZ_CP136920.1"/>
</dbReference>
<dbReference type="GO" id="GO:0003700">
    <property type="term" value="F:DNA-binding transcription factor activity"/>
    <property type="evidence" value="ECO:0007669"/>
    <property type="project" value="InterPro"/>
</dbReference>
<dbReference type="InterPro" id="IPR020449">
    <property type="entry name" value="Tscrpt_reg_AraC-type_HTH"/>
</dbReference>
<reference evidence="5 6" key="1">
    <citation type="submission" date="2023-10" db="EMBL/GenBank/DDBJ databases">
        <title>Rubellicoccus peritrichatus gen. nov., sp. nov., isolated from an algae of coral reef tank.</title>
        <authorList>
            <person name="Luo J."/>
        </authorList>
    </citation>
    <scope>NUCLEOTIDE SEQUENCE [LARGE SCALE GENOMIC DNA]</scope>
    <source>
        <strain evidence="5 6">CR14</strain>
    </source>
</reference>
<evidence type="ECO:0000259" key="4">
    <source>
        <dbReference type="PROSITE" id="PS01124"/>
    </source>
</evidence>
<organism evidence="5 6">
    <name type="scientific">Rubellicoccus peritrichatus</name>
    <dbReference type="NCBI Taxonomy" id="3080537"/>
    <lineage>
        <taxon>Bacteria</taxon>
        <taxon>Pseudomonadati</taxon>
        <taxon>Verrucomicrobiota</taxon>
        <taxon>Opitutia</taxon>
        <taxon>Puniceicoccales</taxon>
        <taxon>Cerasicoccaceae</taxon>
        <taxon>Rubellicoccus</taxon>
    </lineage>
</organism>
<protein>
    <submittedName>
        <fullName evidence="5">Helix-turn-helix transcriptional regulator</fullName>
    </submittedName>
</protein>
<evidence type="ECO:0000256" key="2">
    <source>
        <dbReference type="ARBA" id="ARBA00023125"/>
    </source>
</evidence>
<dbReference type="PROSITE" id="PS01124">
    <property type="entry name" value="HTH_ARAC_FAMILY_2"/>
    <property type="match status" value="1"/>
</dbReference>